<dbReference type="InterPro" id="IPR050832">
    <property type="entry name" value="Bact_Acetyltransf"/>
</dbReference>
<proteinExistence type="predicted"/>
<dbReference type="AlphaFoldDB" id="A0A6M1SQ25"/>
<dbReference type="EMBL" id="JAALFG010000002">
    <property type="protein sequence ID" value="NGP17592.1"/>
    <property type="molecule type" value="Genomic_DNA"/>
</dbReference>
<dbReference type="InterPro" id="IPR016181">
    <property type="entry name" value="Acyl_CoA_acyltransferase"/>
</dbReference>
<organism evidence="4 5">
    <name type="scientific">Devosia aurantiaca</name>
    <dbReference type="NCBI Taxonomy" id="2714858"/>
    <lineage>
        <taxon>Bacteria</taxon>
        <taxon>Pseudomonadati</taxon>
        <taxon>Pseudomonadota</taxon>
        <taxon>Alphaproteobacteria</taxon>
        <taxon>Hyphomicrobiales</taxon>
        <taxon>Devosiaceae</taxon>
        <taxon>Devosia</taxon>
    </lineage>
</organism>
<feature type="domain" description="N-acetyltransferase" evidence="3">
    <location>
        <begin position="4"/>
        <end position="155"/>
    </location>
</feature>
<dbReference type="PROSITE" id="PS51186">
    <property type="entry name" value="GNAT"/>
    <property type="match status" value="1"/>
</dbReference>
<gene>
    <name evidence="4" type="ORF">G5575_07895</name>
</gene>
<evidence type="ECO:0000256" key="1">
    <source>
        <dbReference type="ARBA" id="ARBA00022679"/>
    </source>
</evidence>
<keyword evidence="5" id="KW-1185">Reference proteome</keyword>
<evidence type="ECO:0000259" key="3">
    <source>
        <dbReference type="PROSITE" id="PS51186"/>
    </source>
</evidence>
<dbReference type="Pfam" id="PF00583">
    <property type="entry name" value="Acetyltransf_1"/>
    <property type="match status" value="1"/>
</dbReference>
<accession>A0A6M1SQ25</accession>
<evidence type="ECO:0000256" key="2">
    <source>
        <dbReference type="ARBA" id="ARBA00023315"/>
    </source>
</evidence>
<reference evidence="4 5" key="1">
    <citation type="submission" date="2020-02" db="EMBL/GenBank/DDBJ databases">
        <authorList>
            <person name="Khan S.A."/>
            <person name="Jeon C.O."/>
            <person name="Chun B.H."/>
        </authorList>
    </citation>
    <scope>NUCLEOTIDE SEQUENCE [LARGE SCALE GENOMIC DNA]</scope>
    <source>
        <strain evidence="4 5">H239</strain>
    </source>
</reference>
<dbReference type="Gene3D" id="3.40.630.30">
    <property type="match status" value="1"/>
</dbReference>
<evidence type="ECO:0000313" key="5">
    <source>
        <dbReference type="Proteomes" id="UP000474802"/>
    </source>
</evidence>
<evidence type="ECO:0000313" key="4">
    <source>
        <dbReference type="EMBL" id="NGP17592.1"/>
    </source>
</evidence>
<dbReference type="GO" id="GO:0016747">
    <property type="term" value="F:acyltransferase activity, transferring groups other than amino-acyl groups"/>
    <property type="evidence" value="ECO:0007669"/>
    <property type="project" value="InterPro"/>
</dbReference>
<dbReference type="Proteomes" id="UP000474802">
    <property type="component" value="Unassembled WGS sequence"/>
</dbReference>
<name>A0A6M1SQ25_9HYPH</name>
<keyword evidence="2" id="KW-0012">Acyltransferase</keyword>
<dbReference type="PANTHER" id="PTHR43877">
    <property type="entry name" value="AMINOALKYLPHOSPHONATE N-ACETYLTRANSFERASE-RELATED-RELATED"/>
    <property type="match status" value="1"/>
</dbReference>
<dbReference type="PANTHER" id="PTHR43877:SF6">
    <property type="entry name" value="GCN5-RELATED N-ACETYLTRANSFERASE"/>
    <property type="match status" value="1"/>
</dbReference>
<dbReference type="RefSeq" id="WP_164533861.1">
    <property type="nucleotide sequence ID" value="NZ_JAALFG010000002.1"/>
</dbReference>
<dbReference type="CDD" id="cd04301">
    <property type="entry name" value="NAT_SF"/>
    <property type="match status" value="1"/>
</dbReference>
<reference evidence="4 5" key="2">
    <citation type="submission" date="2020-03" db="EMBL/GenBank/DDBJ databases">
        <title>Devosia chinhatensis sp. nov., isolated from a hexachlorocyclohexane (HCH) dump site in India.</title>
        <authorList>
            <person name="Kumar M."/>
            <person name="Lal R."/>
        </authorList>
    </citation>
    <scope>NUCLEOTIDE SEQUENCE [LARGE SCALE GENOMIC DNA]</scope>
    <source>
        <strain evidence="4 5">H239</strain>
    </source>
</reference>
<dbReference type="InterPro" id="IPR000182">
    <property type="entry name" value="GNAT_dom"/>
</dbReference>
<sequence>MLSIRIRKATISDAPRMAAIAFDAWSTGILPILTPRPGQRDRERQRLSQAVGAGWPDSIVADMQGIVIGWCSRAKGRNYIPYLFVEHDMQGHGIGAMLLNRMEAMLELEGAERIHLETPADHVRAVRFYERQGYKILAMKPDGRGHHPLMSVHLEKRLSPFVGDIGDDD</sequence>
<dbReference type="SUPFAM" id="SSF55729">
    <property type="entry name" value="Acyl-CoA N-acyltransferases (Nat)"/>
    <property type="match status" value="1"/>
</dbReference>
<keyword evidence="1 4" id="KW-0808">Transferase</keyword>
<protein>
    <submittedName>
        <fullName evidence="4">GNAT family N-acetyltransferase</fullName>
    </submittedName>
</protein>
<comment type="caution">
    <text evidence="4">The sequence shown here is derived from an EMBL/GenBank/DDBJ whole genome shotgun (WGS) entry which is preliminary data.</text>
</comment>